<evidence type="ECO:0000256" key="1">
    <source>
        <dbReference type="ARBA" id="ARBA00004173"/>
    </source>
</evidence>
<keyword evidence="3" id="KW-0496">Mitochondrion</keyword>
<dbReference type="SMART" id="SM00584">
    <property type="entry name" value="TLDc"/>
    <property type="match status" value="1"/>
</dbReference>
<dbReference type="Proteomes" id="UP000219338">
    <property type="component" value="Unassembled WGS sequence"/>
</dbReference>
<evidence type="ECO:0000256" key="4">
    <source>
        <dbReference type="ARBA" id="ARBA00040604"/>
    </source>
</evidence>
<dbReference type="InterPro" id="IPR006571">
    <property type="entry name" value="TLDc_dom"/>
</dbReference>
<name>A0A284RNS9_ARMOS</name>
<evidence type="ECO:0000313" key="7">
    <source>
        <dbReference type="EMBL" id="SJL10381.1"/>
    </source>
</evidence>
<feature type="region of interest" description="Disordered" evidence="5">
    <location>
        <begin position="76"/>
        <end position="109"/>
    </location>
</feature>
<gene>
    <name evidence="7" type="ORF">ARMOST_13767</name>
</gene>
<evidence type="ECO:0000259" key="6">
    <source>
        <dbReference type="PROSITE" id="PS51886"/>
    </source>
</evidence>
<dbReference type="PANTHER" id="PTHR23354:SF62">
    <property type="entry name" value="MUSTARD, ISOFORM V"/>
    <property type="match status" value="1"/>
</dbReference>
<comment type="subcellular location">
    <subcellularLocation>
        <location evidence="1">Mitochondrion</location>
    </subcellularLocation>
</comment>
<feature type="compositionally biased region" description="Low complexity" evidence="5">
    <location>
        <begin position="41"/>
        <end position="53"/>
    </location>
</feature>
<dbReference type="GO" id="GO:0006979">
    <property type="term" value="P:response to oxidative stress"/>
    <property type="evidence" value="ECO:0007669"/>
    <property type="project" value="TreeGrafter"/>
</dbReference>
<sequence>MSVHPSSSPSLSPVSSPSSRHRHHSPTRSPTLSVVMPAPPIASTSPVSSTPPAEDAQPRPSRWMNSLRKIDALYHLAEPPPPHPSVPVNISHKTPFAPHGNASETSSVVYIPPTGAPGYRGEGYDWEVGVLAEKKAPYVDLKGRREGTVRILDVHLANMIRNHLPALSRLPRSWSLLYSLDQHGISLNTLYARCEQLKPCGALVVFKDEGDTIFGAFVSDGIRQSRGKGHYGSGESFLWRYSGNELSVFKWTGRNGYVALCEPDYMSFGGGDGAYGLYINANLLDGSSAPCPTFANEPWCSPGNSMRGTVPFECVGVEVWRVG</sequence>
<dbReference type="PROSITE" id="PS51886">
    <property type="entry name" value="TLDC"/>
    <property type="match status" value="1"/>
</dbReference>
<organism evidence="7 8">
    <name type="scientific">Armillaria ostoyae</name>
    <name type="common">Armillaria root rot fungus</name>
    <dbReference type="NCBI Taxonomy" id="47428"/>
    <lineage>
        <taxon>Eukaryota</taxon>
        <taxon>Fungi</taxon>
        <taxon>Dikarya</taxon>
        <taxon>Basidiomycota</taxon>
        <taxon>Agaricomycotina</taxon>
        <taxon>Agaricomycetes</taxon>
        <taxon>Agaricomycetidae</taxon>
        <taxon>Agaricales</taxon>
        <taxon>Marasmiineae</taxon>
        <taxon>Physalacriaceae</taxon>
        <taxon>Armillaria</taxon>
    </lineage>
</organism>
<evidence type="ECO:0000256" key="5">
    <source>
        <dbReference type="SAM" id="MobiDB-lite"/>
    </source>
</evidence>
<dbReference type="OMA" id="CVGVEVW"/>
<evidence type="ECO:0000313" key="8">
    <source>
        <dbReference type="Proteomes" id="UP000219338"/>
    </source>
</evidence>
<dbReference type="GO" id="GO:0005739">
    <property type="term" value="C:mitochondrion"/>
    <property type="evidence" value="ECO:0007669"/>
    <property type="project" value="UniProtKB-SubCell"/>
</dbReference>
<accession>A0A284RNS9</accession>
<dbReference type="GO" id="GO:0005634">
    <property type="term" value="C:nucleus"/>
    <property type="evidence" value="ECO:0007669"/>
    <property type="project" value="TreeGrafter"/>
</dbReference>
<evidence type="ECO:0000256" key="3">
    <source>
        <dbReference type="ARBA" id="ARBA00023128"/>
    </source>
</evidence>
<reference evidence="8" key="1">
    <citation type="journal article" date="2017" name="Nat. Ecol. Evol.">
        <title>Genome expansion and lineage-specific genetic innovations in the forest pathogenic fungi Armillaria.</title>
        <authorList>
            <person name="Sipos G."/>
            <person name="Prasanna A.N."/>
            <person name="Walter M.C."/>
            <person name="O'Connor E."/>
            <person name="Balint B."/>
            <person name="Krizsan K."/>
            <person name="Kiss B."/>
            <person name="Hess J."/>
            <person name="Varga T."/>
            <person name="Slot J."/>
            <person name="Riley R."/>
            <person name="Boka B."/>
            <person name="Rigling D."/>
            <person name="Barry K."/>
            <person name="Lee J."/>
            <person name="Mihaltcheva S."/>
            <person name="LaButti K."/>
            <person name="Lipzen A."/>
            <person name="Waldron R."/>
            <person name="Moloney N.M."/>
            <person name="Sperisen C."/>
            <person name="Kredics L."/>
            <person name="Vagvoelgyi C."/>
            <person name="Patrignani A."/>
            <person name="Fitzpatrick D."/>
            <person name="Nagy I."/>
            <person name="Doyle S."/>
            <person name="Anderson J.B."/>
            <person name="Grigoriev I.V."/>
            <person name="Gueldener U."/>
            <person name="Muensterkoetter M."/>
            <person name="Nagy L.G."/>
        </authorList>
    </citation>
    <scope>NUCLEOTIDE SEQUENCE [LARGE SCALE GENOMIC DNA]</scope>
    <source>
        <strain evidence="8">C18/9</strain>
    </source>
</reference>
<feature type="compositionally biased region" description="Low complexity" evidence="5">
    <location>
        <begin position="1"/>
        <end position="18"/>
    </location>
</feature>
<proteinExistence type="inferred from homology"/>
<dbReference type="AlphaFoldDB" id="A0A284RNS9"/>
<dbReference type="EMBL" id="FUEG01000012">
    <property type="protein sequence ID" value="SJL10381.1"/>
    <property type="molecule type" value="Genomic_DNA"/>
</dbReference>
<evidence type="ECO:0000256" key="2">
    <source>
        <dbReference type="ARBA" id="ARBA00009540"/>
    </source>
</evidence>
<feature type="domain" description="TLDc" evidence="6">
    <location>
        <begin position="150"/>
        <end position="323"/>
    </location>
</feature>
<keyword evidence="8" id="KW-1185">Reference proteome</keyword>
<comment type="similarity">
    <text evidence="2">Belongs to the OXR1 family.</text>
</comment>
<feature type="region of interest" description="Disordered" evidence="5">
    <location>
        <begin position="1"/>
        <end position="61"/>
    </location>
</feature>
<protein>
    <recommendedName>
        <fullName evidence="4">Oxidation resistance protein 1</fullName>
    </recommendedName>
</protein>
<dbReference type="Pfam" id="PF07534">
    <property type="entry name" value="TLD"/>
    <property type="match status" value="1"/>
</dbReference>
<dbReference type="PANTHER" id="PTHR23354">
    <property type="entry name" value="NUCLEOLAR PROTEIN 7/ESTROGEN RECEPTOR COACTIVATOR-RELATED"/>
    <property type="match status" value="1"/>
</dbReference>
<dbReference type="OrthoDB" id="26679at2759"/>